<organism evidence="1 2">
    <name type="scientific">Halocaridina rubra</name>
    <name type="common">Hawaiian red shrimp</name>
    <dbReference type="NCBI Taxonomy" id="373956"/>
    <lineage>
        <taxon>Eukaryota</taxon>
        <taxon>Metazoa</taxon>
        <taxon>Ecdysozoa</taxon>
        <taxon>Arthropoda</taxon>
        <taxon>Crustacea</taxon>
        <taxon>Multicrustacea</taxon>
        <taxon>Malacostraca</taxon>
        <taxon>Eumalacostraca</taxon>
        <taxon>Eucarida</taxon>
        <taxon>Decapoda</taxon>
        <taxon>Pleocyemata</taxon>
        <taxon>Caridea</taxon>
        <taxon>Atyoidea</taxon>
        <taxon>Atyidae</taxon>
        <taxon>Halocaridina</taxon>
    </lineage>
</organism>
<dbReference type="EMBL" id="JAXCGZ010000479">
    <property type="protein sequence ID" value="KAK7085924.1"/>
    <property type="molecule type" value="Genomic_DNA"/>
</dbReference>
<keyword evidence="2" id="KW-1185">Reference proteome</keyword>
<evidence type="ECO:0000313" key="2">
    <source>
        <dbReference type="Proteomes" id="UP001381693"/>
    </source>
</evidence>
<dbReference type="Proteomes" id="UP001381693">
    <property type="component" value="Unassembled WGS sequence"/>
</dbReference>
<comment type="caution">
    <text evidence="1">The sequence shown here is derived from an EMBL/GenBank/DDBJ whole genome shotgun (WGS) entry which is preliminary data.</text>
</comment>
<gene>
    <name evidence="1" type="ORF">SK128_004806</name>
</gene>
<evidence type="ECO:0000313" key="1">
    <source>
        <dbReference type="EMBL" id="KAK7085924.1"/>
    </source>
</evidence>
<protein>
    <submittedName>
        <fullName evidence="1">Uncharacterized protein</fullName>
    </submittedName>
</protein>
<name>A0AAN8XWN0_HALRR</name>
<accession>A0AAN8XWN0</accession>
<dbReference type="AlphaFoldDB" id="A0AAN8XWN0"/>
<feature type="non-terminal residue" evidence="1">
    <location>
        <position position="1"/>
    </location>
</feature>
<proteinExistence type="predicted"/>
<reference evidence="1 2" key="1">
    <citation type="submission" date="2023-11" db="EMBL/GenBank/DDBJ databases">
        <title>Halocaridina rubra genome assembly.</title>
        <authorList>
            <person name="Smith C."/>
        </authorList>
    </citation>
    <scope>NUCLEOTIDE SEQUENCE [LARGE SCALE GENOMIC DNA]</scope>
    <source>
        <strain evidence="1">EP-1</strain>
        <tissue evidence="1">Whole</tissue>
    </source>
</reference>
<sequence length="104" mass="11492">RSTHRGILATDECVCSDSAILPYNGGMAESEHTYVRIGKELITDGDLSSYALMSFFPGPYKNGDGYILCSRYEGVRGRYISIQRATSGTTQLMLLDVRVYALVQ</sequence>